<protein>
    <recommendedName>
        <fullName evidence="9">LrgB-like protein</fullName>
    </recommendedName>
</protein>
<dbReference type="OrthoDB" id="2502820at2759"/>
<feature type="transmembrane region" description="Helical" evidence="6">
    <location>
        <begin position="12"/>
        <end position="28"/>
    </location>
</feature>
<dbReference type="InterPro" id="IPR007300">
    <property type="entry name" value="CidB/LrgB"/>
</dbReference>
<gene>
    <name evidence="7" type="ORF">PSEUBRA_SCAF12g01682</name>
</gene>
<evidence type="ECO:0000256" key="5">
    <source>
        <dbReference type="SAM" id="MobiDB-lite"/>
    </source>
</evidence>
<feature type="compositionally biased region" description="Polar residues" evidence="5">
    <location>
        <begin position="263"/>
        <end position="274"/>
    </location>
</feature>
<evidence type="ECO:0000256" key="6">
    <source>
        <dbReference type="SAM" id="Phobius"/>
    </source>
</evidence>
<dbReference type="HOGENOM" id="CLU_315505_0_0_1"/>
<feature type="compositionally biased region" description="Low complexity" evidence="5">
    <location>
        <begin position="690"/>
        <end position="702"/>
    </location>
</feature>
<feature type="transmembrane region" description="Helical" evidence="6">
    <location>
        <begin position="639"/>
        <end position="664"/>
    </location>
</feature>
<proteinExistence type="predicted"/>
<feature type="transmembrane region" description="Helical" evidence="6">
    <location>
        <begin position="454"/>
        <end position="475"/>
    </location>
</feature>
<reference evidence="8" key="1">
    <citation type="journal article" date="2013" name="Genome Announc.">
        <title>Draft genome sequence of Pseudozyma brasiliensis sp. nov. strain GHG001, a high producer of endo-1,4-xylanase isolated from an insect pest of sugarcane.</title>
        <authorList>
            <person name="Oliveira J.V.D.C."/>
            <person name="dos Santos R.A.C."/>
            <person name="Borges T.A."/>
            <person name="Riano-Pachon D.M."/>
            <person name="Goldman G.H."/>
        </authorList>
    </citation>
    <scope>NUCLEOTIDE SEQUENCE [LARGE SCALE GENOMIC DNA]</scope>
    <source>
        <strain evidence="8">GHG001</strain>
    </source>
</reference>
<feature type="compositionally biased region" description="Basic and acidic residues" evidence="5">
    <location>
        <begin position="388"/>
        <end position="397"/>
    </location>
</feature>
<dbReference type="EMBL" id="KI545854">
    <property type="protein sequence ID" value="EST09110.1"/>
    <property type="molecule type" value="Genomic_DNA"/>
</dbReference>
<feature type="region of interest" description="Disordered" evidence="5">
    <location>
        <begin position="388"/>
        <end position="416"/>
    </location>
</feature>
<dbReference type="PANTHER" id="PTHR30249:SF0">
    <property type="entry name" value="PLASTIDAL GLYCOLATE_GLYCERATE TRANSLOCATOR 1, CHLOROPLASTIC"/>
    <property type="match status" value="1"/>
</dbReference>
<evidence type="ECO:0000313" key="7">
    <source>
        <dbReference type="EMBL" id="EST09110.1"/>
    </source>
</evidence>
<keyword evidence="3 6" id="KW-1133">Transmembrane helix</keyword>
<evidence type="ECO:0000313" key="8">
    <source>
        <dbReference type="Proteomes" id="UP000019377"/>
    </source>
</evidence>
<feature type="transmembrane region" description="Helical" evidence="6">
    <location>
        <begin position="506"/>
        <end position="527"/>
    </location>
</feature>
<feature type="transmembrane region" description="Helical" evidence="6">
    <location>
        <begin position="80"/>
        <end position="101"/>
    </location>
</feature>
<feature type="compositionally biased region" description="Acidic residues" evidence="5">
    <location>
        <begin position="678"/>
        <end position="689"/>
    </location>
</feature>
<dbReference type="GO" id="GO:0016020">
    <property type="term" value="C:membrane"/>
    <property type="evidence" value="ECO:0007669"/>
    <property type="project" value="UniProtKB-SubCell"/>
</dbReference>
<feature type="region of interest" description="Disordered" evidence="5">
    <location>
        <begin position="235"/>
        <end position="315"/>
    </location>
</feature>
<dbReference type="eggNOG" id="ENOG502QQ63">
    <property type="taxonomic scope" value="Eukaryota"/>
</dbReference>
<feature type="transmembrane region" description="Helical" evidence="6">
    <location>
        <begin position="591"/>
        <end position="619"/>
    </location>
</feature>
<comment type="subcellular location">
    <subcellularLocation>
        <location evidence="1">Membrane</location>
        <topology evidence="1">Multi-pass membrane protein</topology>
    </subcellularLocation>
</comment>
<keyword evidence="8" id="KW-1185">Reference proteome</keyword>
<evidence type="ECO:0000256" key="4">
    <source>
        <dbReference type="ARBA" id="ARBA00023136"/>
    </source>
</evidence>
<evidence type="ECO:0008006" key="9">
    <source>
        <dbReference type="Google" id="ProtNLM"/>
    </source>
</evidence>
<dbReference type="OMA" id="LEAPCDF"/>
<evidence type="ECO:0000256" key="1">
    <source>
        <dbReference type="ARBA" id="ARBA00004141"/>
    </source>
</evidence>
<feature type="region of interest" description="Disordered" evidence="5">
    <location>
        <begin position="678"/>
        <end position="704"/>
    </location>
</feature>
<feature type="transmembrane region" description="Helical" evidence="6">
    <location>
        <begin position="481"/>
        <end position="499"/>
    </location>
</feature>
<dbReference type="GeneID" id="27416942"/>
<name>V5EUR0_KALBG</name>
<organism evidence="7 8">
    <name type="scientific">Kalmanozyma brasiliensis (strain GHG001)</name>
    <name type="common">Yeast</name>
    <name type="synonym">Pseudozyma brasiliensis</name>
    <dbReference type="NCBI Taxonomy" id="1365824"/>
    <lineage>
        <taxon>Eukaryota</taxon>
        <taxon>Fungi</taxon>
        <taxon>Dikarya</taxon>
        <taxon>Basidiomycota</taxon>
        <taxon>Ustilaginomycotina</taxon>
        <taxon>Ustilaginomycetes</taxon>
        <taxon>Ustilaginales</taxon>
        <taxon>Ustilaginaceae</taxon>
        <taxon>Kalmanozyma</taxon>
    </lineage>
</organism>
<dbReference type="STRING" id="1365824.V5EUR0"/>
<sequence length="778" mass="84234">MDRAPFRFPSPVLAMLLLFFSLLLLDFLSTKRVRGGESGLKGLLRVLEAPCDFCLRYMSVMFTPSFILIPAREIIGGREIGLLTGWFAASQLAGMVFPVLLHRGMRWGLDTARSRLHQRKQAKLEQERKVEEQRRASVATLVAVMSNINAVPTASPTKEVHPSALNSIATGLSGMTAIATAPLQLNVPRVHPRKPLQLKIQTDAQRHLDHVALETARQQGDPFALAHTPVREHYPHSPSMPHTHRLKHSTSGYFPRGRRVDQLQGNSRSATLSPTRVRARPSSGNDTKGAKGRLVRPGSALRNESARRPQSATDARAAGRFVVAGETTPAFDEYIFQARQEVAARRGSAVEVDPKTTDEKALADIESGPATLVMPTRAASPVLVSEKAALDDGRPSKSSEVTVNDLESHPTSTGITSAETAKDDTVVQITSPIDPSSSDTEPETDAIDRLITHIWASLPWLVTLVTLIVGLPVFYLLHISLPLFLAINILTFLFSISIVPPRIRRFAHPILTTSLLTVFILWGLGAARGWSLRQTLLSYSVDAKYTVLWSLSGYTGPVIGAGDVLFSTLDAGIVSLAIPMYRYRADLRRHFASMFVILTPCAMLSLFLWPTVAAAIGIAPERALAFASRFMSTPLAIELSLTIGADESITVVLVVITGILISIVKDPFFRLLRLDPTQDGDDSDSDNDVTSDNADKASSSTSKSRRTNEDYLTIGIAMGSTAGAIGASSLISKPRCMAVASLSFVLFGGILLVLAAIPQIVEVVRMLAGAPAAFVAQV</sequence>
<dbReference type="Pfam" id="PF04172">
    <property type="entry name" value="LrgB"/>
    <property type="match status" value="1"/>
</dbReference>
<feature type="transmembrane region" description="Helical" evidence="6">
    <location>
        <begin position="558"/>
        <end position="579"/>
    </location>
</feature>
<keyword evidence="2 6" id="KW-0812">Transmembrane</keyword>
<evidence type="ECO:0000256" key="2">
    <source>
        <dbReference type="ARBA" id="ARBA00022692"/>
    </source>
</evidence>
<feature type="transmembrane region" description="Helical" evidence="6">
    <location>
        <begin position="737"/>
        <end position="757"/>
    </location>
</feature>
<accession>V5EUR0</accession>
<dbReference type="AlphaFoldDB" id="V5EUR0"/>
<dbReference type="Proteomes" id="UP000019377">
    <property type="component" value="Unassembled WGS sequence"/>
</dbReference>
<feature type="transmembrane region" description="Helical" evidence="6">
    <location>
        <begin position="49"/>
        <end position="68"/>
    </location>
</feature>
<dbReference type="PANTHER" id="PTHR30249">
    <property type="entry name" value="PUTATIVE SEROTONIN TRANSPORTER"/>
    <property type="match status" value="1"/>
</dbReference>
<keyword evidence="4 6" id="KW-0472">Membrane</keyword>
<evidence type="ECO:0000256" key="3">
    <source>
        <dbReference type="ARBA" id="ARBA00022989"/>
    </source>
</evidence>